<evidence type="ECO:0000256" key="3">
    <source>
        <dbReference type="ARBA" id="ARBA00022475"/>
    </source>
</evidence>
<dbReference type="InterPro" id="IPR051125">
    <property type="entry name" value="ABC-4/HrtB_transporter"/>
</dbReference>
<feature type="transmembrane region" description="Helical" evidence="7">
    <location>
        <begin position="298"/>
        <end position="321"/>
    </location>
</feature>
<dbReference type="PANTHER" id="PTHR43738:SF1">
    <property type="entry name" value="HEMIN TRANSPORT SYSTEM PERMEASE PROTEIN HRTB-RELATED"/>
    <property type="match status" value="1"/>
</dbReference>
<evidence type="ECO:0000256" key="2">
    <source>
        <dbReference type="ARBA" id="ARBA00022448"/>
    </source>
</evidence>
<accession>A0ABU7JNZ7</accession>
<feature type="transmembrane region" description="Helical" evidence="7">
    <location>
        <begin position="341"/>
        <end position="364"/>
    </location>
</feature>
<dbReference type="Pfam" id="PF02687">
    <property type="entry name" value="FtsX"/>
    <property type="match status" value="1"/>
</dbReference>
<comment type="subcellular location">
    <subcellularLocation>
        <location evidence="1">Cell membrane</location>
        <topology evidence="1">Multi-pass membrane protein</topology>
    </subcellularLocation>
</comment>
<keyword evidence="4 7" id="KW-0812">Transmembrane</keyword>
<gene>
    <name evidence="9" type="ORF">Q8814_06475</name>
</gene>
<reference evidence="9 10" key="1">
    <citation type="submission" date="2023-08" db="EMBL/GenBank/DDBJ databases">
        <authorList>
            <person name="Girao M."/>
            <person name="Carvalho M.F."/>
        </authorList>
    </citation>
    <scope>NUCLEOTIDE SEQUENCE [LARGE SCALE GENOMIC DNA]</scope>
    <source>
        <strain evidence="9 10">CC-R104</strain>
    </source>
</reference>
<evidence type="ECO:0000256" key="7">
    <source>
        <dbReference type="SAM" id="Phobius"/>
    </source>
</evidence>
<feature type="transmembrane region" description="Helical" evidence="7">
    <location>
        <begin position="15"/>
        <end position="41"/>
    </location>
</feature>
<keyword evidence="2" id="KW-0813">Transport</keyword>
<keyword evidence="10" id="KW-1185">Reference proteome</keyword>
<organism evidence="9 10">
    <name type="scientific">Rhodococcus chondri</name>
    <dbReference type="NCBI Taxonomy" id="3065941"/>
    <lineage>
        <taxon>Bacteria</taxon>
        <taxon>Bacillati</taxon>
        <taxon>Actinomycetota</taxon>
        <taxon>Actinomycetes</taxon>
        <taxon>Mycobacteriales</taxon>
        <taxon>Nocardiaceae</taxon>
        <taxon>Rhodococcus</taxon>
    </lineage>
</organism>
<evidence type="ECO:0000256" key="5">
    <source>
        <dbReference type="ARBA" id="ARBA00022989"/>
    </source>
</evidence>
<evidence type="ECO:0000256" key="6">
    <source>
        <dbReference type="ARBA" id="ARBA00023136"/>
    </source>
</evidence>
<keyword evidence="3" id="KW-1003">Cell membrane</keyword>
<dbReference type="RefSeq" id="WP_330151195.1">
    <property type="nucleotide sequence ID" value="NZ_JAUZMZ010000023.1"/>
</dbReference>
<dbReference type="Proteomes" id="UP001331936">
    <property type="component" value="Unassembled WGS sequence"/>
</dbReference>
<feature type="domain" description="ABC3 transporter permease C-terminal" evidence="8">
    <location>
        <begin position="259"/>
        <end position="368"/>
    </location>
</feature>
<keyword evidence="6 7" id="KW-0472">Membrane</keyword>
<evidence type="ECO:0000313" key="9">
    <source>
        <dbReference type="EMBL" id="MEE2031761.1"/>
    </source>
</evidence>
<keyword evidence="5 7" id="KW-1133">Transmembrane helix</keyword>
<proteinExistence type="predicted"/>
<sequence>MFLALRELWFARTRFLLMGAVVALISILMVILSGLSSGLVIDGVSALQRTPVQAFAFAEGTKTDSAFSRSVVTEEQADAWRNRPDVAQAELFGNTIVNAKTDSGTPVDLTLFGIRPGSFLEPTASEGTALGADTDIVLSDSARDAGVALGDTIIVDRLGTELNVVGFTDDKRTFGHVDVAYVPLSTWQEIHAGVELGEQAPESAYTEASVVAIQGTDGSLPDLAAGDAAAGTATKTLEESFDSSPGYTAETMTMTMIKAFLYAISALVVGAFFTIWTVQRSREIAVLRAMGASTGFLLRDAVFQAVLVLVASVTVGVLIGLGLGAGLEGSGMPFVLEAGPILQGALLLIALGLIGATVAIVRIVRVDPLAALGENR</sequence>
<name>A0ABU7JNZ7_9NOCA</name>
<dbReference type="PANTHER" id="PTHR43738">
    <property type="entry name" value="ABC TRANSPORTER, MEMBRANE PROTEIN"/>
    <property type="match status" value="1"/>
</dbReference>
<dbReference type="EMBL" id="JAUZMZ010000023">
    <property type="protein sequence ID" value="MEE2031761.1"/>
    <property type="molecule type" value="Genomic_DNA"/>
</dbReference>
<protein>
    <submittedName>
        <fullName evidence="9">ABC transporter permease</fullName>
    </submittedName>
</protein>
<evidence type="ECO:0000259" key="8">
    <source>
        <dbReference type="Pfam" id="PF02687"/>
    </source>
</evidence>
<comment type="caution">
    <text evidence="9">The sequence shown here is derived from an EMBL/GenBank/DDBJ whole genome shotgun (WGS) entry which is preliminary data.</text>
</comment>
<feature type="transmembrane region" description="Helical" evidence="7">
    <location>
        <begin position="259"/>
        <end position="278"/>
    </location>
</feature>
<dbReference type="InterPro" id="IPR003838">
    <property type="entry name" value="ABC3_permease_C"/>
</dbReference>
<evidence type="ECO:0000256" key="1">
    <source>
        <dbReference type="ARBA" id="ARBA00004651"/>
    </source>
</evidence>
<evidence type="ECO:0000313" key="10">
    <source>
        <dbReference type="Proteomes" id="UP001331936"/>
    </source>
</evidence>
<evidence type="ECO:0000256" key="4">
    <source>
        <dbReference type="ARBA" id="ARBA00022692"/>
    </source>
</evidence>